<dbReference type="SUPFAM" id="SSF55031">
    <property type="entry name" value="Bacterial exopeptidase dimerisation domain"/>
    <property type="match status" value="1"/>
</dbReference>
<sequence length="249" mass="27369">MKKLTLIIFLVITSNGWAMGHSDLDQSINSHQQQFEKIALQIWDIAEVGYQEYQSSSLLKASLAKEGFRIEENVADIPTAFIAEYGQGLPVIAILGEFDALPGLAQSASPYREKYKENIAGHACGHHLFGAGSAWASVVIKEWLSSNKKTGTIRFYGTPAEEGGSGKVYMAREGLFDDVDVVLHWHPSSDNHARPRTSNSNKSARFSFKGISAHAASAPEKGRSALDGVESMNMMVNLMREHMPQDSRI</sequence>
<evidence type="ECO:0000313" key="1">
    <source>
        <dbReference type="EMBL" id="SVD44051.1"/>
    </source>
</evidence>
<gene>
    <name evidence="1" type="ORF">METZ01_LOCUS396905</name>
</gene>
<dbReference type="InterPro" id="IPR036264">
    <property type="entry name" value="Bact_exopeptidase_dim_dom"/>
</dbReference>
<dbReference type="SUPFAM" id="SSF53187">
    <property type="entry name" value="Zn-dependent exopeptidases"/>
    <property type="match status" value="1"/>
</dbReference>
<dbReference type="InterPro" id="IPR017439">
    <property type="entry name" value="Amidohydrolase"/>
</dbReference>
<name>A0A382VDV3_9ZZZZ</name>
<organism evidence="1">
    <name type="scientific">marine metagenome</name>
    <dbReference type="NCBI Taxonomy" id="408172"/>
    <lineage>
        <taxon>unclassified sequences</taxon>
        <taxon>metagenomes</taxon>
        <taxon>ecological metagenomes</taxon>
    </lineage>
</organism>
<dbReference type="GO" id="GO:0016805">
    <property type="term" value="F:dipeptidase activity"/>
    <property type="evidence" value="ECO:0007669"/>
    <property type="project" value="TreeGrafter"/>
</dbReference>
<dbReference type="InterPro" id="IPR002933">
    <property type="entry name" value="Peptidase_M20"/>
</dbReference>
<protein>
    <recommendedName>
        <fullName evidence="2">Peptidase M20 dimerisation domain-containing protein</fullName>
    </recommendedName>
</protein>
<accession>A0A382VDV3</accession>
<dbReference type="EMBL" id="UINC01150808">
    <property type="protein sequence ID" value="SVD44051.1"/>
    <property type="molecule type" value="Genomic_DNA"/>
</dbReference>
<reference evidence="1" key="1">
    <citation type="submission" date="2018-05" db="EMBL/GenBank/DDBJ databases">
        <authorList>
            <person name="Lanie J.A."/>
            <person name="Ng W.-L."/>
            <person name="Kazmierczak K.M."/>
            <person name="Andrzejewski T.M."/>
            <person name="Davidsen T.M."/>
            <person name="Wayne K.J."/>
            <person name="Tettelin H."/>
            <person name="Glass J.I."/>
            <person name="Rusch D."/>
            <person name="Podicherti R."/>
            <person name="Tsui H.-C.T."/>
            <person name="Winkler M.E."/>
        </authorList>
    </citation>
    <scope>NUCLEOTIDE SEQUENCE</scope>
</reference>
<dbReference type="PANTHER" id="PTHR30575">
    <property type="entry name" value="PEPTIDASE M20"/>
    <property type="match status" value="1"/>
</dbReference>
<dbReference type="GO" id="GO:0005737">
    <property type="term" value="C:cytoplasm"/>
    <property type="evidence" value="ECO:0007669"/>
    <property type="project" value="TreeGrafter"/>
</dbReference>
<dbReference type="PANTHER" id="PTHR30575:SF0">
    <property type="entry name" value="XAA-ARG DIPEPTIDASE"/>
    <property type="match status" value="1"/>
</dbReference>
<evidence type="ECO:0008006" key="2">
    <source>
        <dbReference type="Google" id="ProtNLM"/>
    </source>
</evidence>
<proteinExistence type="predicted"/>
<dbReference type="GO" id="GO:0046657">
    <property type="term" value="P:folic acid catabolic process"/>
    <property type="evidence" value="ECO:0007669"/>
    <property type="project" value="TreeGrafter"/>
</dbReference>
<dbReference type="InterPro" id="IPR052030">
    <property type="entry name" value="Peptidase_M20/M20A_hydrolases"/>
</dbReference>
<feature type="non-terminal residue" evidence="1">
    <location>
        <position position="249"/>
    </location>
</feature>
<dbReference type="Pfam" id="PF01546">
    <property type="entry name" value="Peptidase_M20"/>
    <property type="match status" value="1"/>
</dbReference>
<dbReference type="AlphaFoldDB" id="A0A382VDV3"/>
<dbReference type="GO" id="GO:0071713">
    <property type="term" value="F:para-aminobenzoyl-glutamate hydrolase activity"/>
    <property type="evidence" value="ECO:0007669"/>
    <property type="project" value="TreeGrafter"/>
</dbReference>
<dbReference type="NCBIfam" id="TIGR01891">
    <property type="entry name" value="amidohydrolases"/>
    <property type="match status" value="1"/>
</dbReference>
<dbReference type="Gene3D" id="3.40.630.10">
    <property type="entry name" value="Zn peptidases"/>
    <property type="match status" value="1"/>
</dbReference>